<keyword evidence="2" id="KW-1185">Reference proteome</keyword>
<proteinExistence type="predicted"/>
<name>A0AA40KVY6_9HYME</name>
<dbReference type="AlphaFoldDB" id="A0AA40KVY6"/>
<dbReference type="Proteomes" id="UP001177670">
    <property type="component" value="Unassembled WGS sequence"/>
</dbReference>
<protein>
    <submittedName>
        <fullName evidence="1">Uncharacterized protein</fullName>
    </submittedName>
</protein>
<reference evidence="1" key="1">
    <citation type="submission" date="2021-10" db="EMBL/GenBank/DDBJ databases">
        <title>Melipona bicolor Genome sequencing and assembly.</title>
        <authorList>
            <person name="Araujo N.S."/>
            <person name="Arias M.C."/>
        </authorList>
    </citation>
    <scope>NUCLEOTIDE SEQUENCE</scope>
    <source>
        <strain evidence="1">USP_2M_L1-L4_2017</strain>
        <tissue evidence="1">Whole body</tissue>
    </source>
</reference>
<accession>A0AA40KVY6</accession>
<organism evidence="1 2">
    <name type="scientific">Melipona bicolor</name>
    <dbReference type="NCBI Taxonomy" id="60889"/>
    <lineage>
        <taxon>Eukaryota</taxon>
        <taxon>Metazoa</taxon>
        <taxon>Ecdysozoa</taxon>
        <taxon>Arthropoda</taxon>
        <taxon>Hexapoda</taxon>
        <taxon>Insecta</taxon>
        <taxon>Pterygota</taxon>
        <taxon>Neoptera</taxon>
        <taxon>Endopterygota</taxon>
        <taxon>Hymenoptera</taxon>
        <taxon>Apocrita</taxon>
        <taxon>Aculeata</taxon>
        <taxon>Apoidea</taxon>
        <taxon>Anthophila</taxon>
        <taxon>Apidae</taxon>
        <taxon>Melipona</taxon>
    </lineage>
</organism>
<comment type="caution">
    <text evidence="1">The sequence shown here is derived from an EMBL/GenBank/DDBJ whole genome shotgun (WGS) entry which is preliminary data.</text>
</comment>
<evidence type="ECO:0000313" key="2">
    <source>
        <dbReference type="Proteomes" id="UP001177670"/>
    </source>
</evidence>
<gene>
    <name evidence="1" type="ORF">K0M31_007770</name>
</gene>
<dbReference type="EMBL" id="JAHYIQ010000002">
    <property type="protein sequence ID" value="KAK1135002.1"/>
    <property type="molecule type" value="Genomic_DNA"/>
</dbReference>
<evidence type="ECO:0000313" key="1">
    <source>
        <dbReference type="EMBL" id="KAK1135002.1"/>
    </source>
</evidence>
<sequence>MVDTLVENASFQHAHQMKSQTRVKTINKKQIHKNRQFRKLALLKVEQILHWKMANNEIKQPAKQAKFYFHTTAIRYELLTI</sequence>